<dbReference type="Gene3D" id="3.40.50.2300">
    <property type="match status" value="2"/>
</dbReference>
<feature type="domain" description="Receptor ligand binding region" evidence="7">
    <location>
        <begin position="71"/>
        <end position="482"/>
    </location>
</feature>
<dbReference type="PRINTS" id="PR00248">
    <property type="entry name" value="GPCRMGR"/>
</dbReference>
<evidence type="ECO:0000256" key="4">
    <source>
        <dbReference type="ARBA" id="ARBA00023136"/>
    </source>
</evidence>
<dbReference type="Pfam" id="PF01094">
    <property type="entry name" value="ANF_receptor"/>
    <property type="match status" value="1"/>
</dbReference>
<keyword evidence="2" id="KW-0812">Transmembrane</keyword>
<evidence type="ECO:0000313" key="8">
    <source>
        <dbReference type="Proteomes" id="UP000001554"/>
    </source>
</evidence>
<dbReference type="InterPro" id="IPR000068">
    <property type="entry name" value="GPCR_3_Ca_sens_rcpt-rel"/>
</dbReference>
<evidence type="ECO:0000256" key="2">
    <source>
        <dbReference type="ARBA" id="ARBA00022692"/>
    </source>
</evidence>
<accession>A0A9J7LYM6</accession>
<dbReference type="InterPro" id="IPR028082">
    <property type="entry name" value="Peripla_BP_I"/>
</dbReference>
<keyword evidence="5" id="KW-0675">Receptor</keyword>
<reference evidence="9" key="2">
    <citation type="submission" date="2025-08" db="UniProtKB">
        <authorList>
            <consortium name="RefSeq"/>
        </authorList>
    </citation>
    <scope>IDENTIFICATION</scope>
    <source>
        <strain evidence="9">S238N-H82</strain>
        <tissue evidence="9">Testes</tissue>
    </source>
</reference>
<dbReference type="KEGG" id="bfo:118426213"/>
<dbReference type="FunFam" id="3.40.50.2300:FF:000145">
    <property type="entry name" value="Glutamate receptor, metabotropic"/>
    <property type="match status" value="1"/>
</dbReference>
<proteinExistence type="predicted"/>
<keyword evidence="3" id="KW-1133">Transmembrane helix</keyword>
<keyword evidence="8" id="KW-1185">Reference proteome</keyword>
<reference evidence="8" key="1">
    <citation type="journal article" date="2020" name="Nat. Ecol. Evol.">
        <title>Deeply conserved synteny resolves early events in vertebrate evolution.</title>
        <authorList>
            <person name="Simakov O."/>
            <person name="Marletaz F."/>
            <person name="Yue J.X."/>
            <person name="O'Connell B."/>
            <person name="Jenkins J."/>
            <person name="Brandt A."/>
            <person name="Calef R."/>
            <person name="Tung C.H."/>
            <person name="Huang T.K."/>
            <person name="Schmutz J."/>
            <person name="Satoh N."/>
            <person name="Yu J.K."/>
            <person name="Putnam N.H."/>
            <person name="Green R.E."/>
            <person name="Rokhsar D.S."/>
        </authorList>
    </citation>
    <scope>NUCLEOTIDE SEQUENCE [LARGE SCALE GENOMIC DNA]</scope>
    <source>
        <strain evidence="8">S238N-H82</strain>
    </source>
</reference>
<dbReference type="Proteomes" id="UP000001554">
    <property type="component" value="Chromosome 11"/>
</dbReference>
<dbReference type="AlphaFoldDB" id="A0A9J7LYM6"/>
<dbReference type="InterPro" id="IPR001828">
    <property type="entry name" value="ANF_lig-bd_rcpt"/>
</dbReference>
<dbReference type="RefSeq" id="XP_035691372.1">
    <property type="nucleotide sequence ID" value="XM_035835479.1"/>
</dbReference>
<organism evidence="8 9">
    <name type="scientific">Branchiostoma floridae</name>
    <name type="common">Florida lancelet</name>
    <name type="synonym">Amphioxus</name>
    <dbReference type="NCBI Taxonomy" id="7739"/>
    <lineage>
        <taxon>Eukaryota</taxon>
        <taxon>Metazoa</taxon>
        <taxon>Chordata</taxon>
        <taxon>Cephalochordata</taxon>
        <taxon>Leptocardii</taxon>
        <taxon>Amphioxiformes</taxon>
        <taxon>Branchiostomatidae</taxon>
        <taxon>Branchiostoma</taxon>
    </lineage>
</organism>
<dbReference type="GO" id="GO:0004930">
    <property type="term" value="F:G protein-coupled receptor activity"/>
    <property type="evidence" value="ECO:0007669"/>
    <property type="project" value="InterPro"/>
</dbReference>
<dbReference type="SUPFAM" id="SSF53822">
    <property type="entry name" value="Periplasmic binding protein-like I"/>
    <property type="match status" value="1"/>
</dbReference>
<dbReference type="PANTHER" id="PTHR24060">
    <property type="entry name" value="METABOTROPIC GLUTAMATE RECEPTOR"/>
    <property type="match status" value="1"/>
</dbReference>
<evidence type="ECO:0000256" key="1">
    <source>
        <dbReference type="ARBA" id="ARBA00004141"/>
    </source>
</evidence>
<dbReference type="PRINTS" id="PR00592">
    <property type="entry name" value="CASENSINGR"/>
</dbReference>
<dbReference type="OrthoDB" id="425344at2759"/>
<dbReference type="GO" id="GO:0016020">
    <property type="term" value="C:membrane"/>
    <property type="evidence" value="ECO:0007669"/>
    <property type="project" value="UniProtKB-SubCell"/>
</dbReference>
<dbReference type="OMA" id="FWKEADK"/>
<dbReference type="InterPro" id="IPR000337">
    <property type="entry name" value="GPCR_3"/>
</dbReference>
<evidence type="ECO:0000259" key="7">
    <source>
        <dbReference type="Pfam" id="PF01094"/>
    </source>
</evidence>
<evidence type="ECO:0000256" key="3">
    <source>
        <dbReference type="ARBA" id="ARBA00022989"/>
    </source>
</evidence>
<sequence length="498" mass="54590">MNITMYDQAGAEGVPDSDCLRDCSRCRPLKEDKKYAHLSGDVLVNGLFPVHGAGDTTFVCGDINKEKGIQTLEAFLYAIRRINQDANLLPSVSLGTLALRHHIDIHISGRVIDHKVFPPSQVLDTCYSPIQAGQDVSNLQSRVVTYGVPDVDVYDIIGYVGALSSDVTVDVADVLTSLGIPQISWGSTSTLLSNADDYPFFLRTVPSDDLQGEAIAALVDYFDWNYVAIVSSDTVYGRSGITAFRQAADNYDICVSFSHVVPRDATDEQLEAIITALRENTRARAVVSFVTDSDARALLQAATRLNARGELIWIGSDSWGNQVSVVDGLDNAARGSLTITLENNPVAGFEDYFKALTPDSNSDNPWFQEFWEDHFGCNLPGGTKYADNCSPSHSLTQGFQQASFVPQVMNAVYAFAHGLDVLLREHCSGAQGVCSQLTANQNFKQLLLEKIKEQRFTGADGQPVQFNDDGSVTMGFTIWNYVRVRPGVYEYKDAMIET</sequence>
<gene>
    <name evidence="9" type="primary">LOC118426213</name>
</gene>
<name>A0A9J7LYM6_BRAFL</name>
<keyword evidence="4" id="KW-0472">Membrane</keyword>
<evidence type="ECO:0000256" key="6">
    <source>
        <dbReference type="ARBA" id="ARBA00023180"/>
    </source>
</evidence>
<keyword evidence="6" id="KW-0325">Glycoprotein</keyword>
<dbReference type="GeneID" id="118426213"/>
<evidence type="ECO:0000313" key="9">
    <source>
        <dbReference type="RefSeq" id="XP_035691372.1"/>
    </source>
</evidence>
<comment type="subcellular location">
    <subcellularLocation>
        <location evidence="1">Membrane</location>
        <topology evidence="1">Multi-pass membrane protein</topology>
    </subcellularLocation>
</comment>
<evidence type="ECO:0000256" key="5">
    <source>
        <dbReference type="ARBA" id="ARBA00023170"/>
    </source>
</evidence>
<dbReference type="InterPro" id="IPR050726">
    <property type="entry name" value="mGluR"/>
</dbReference>
<protein>
    <submittedName>
        <fullName evidence="9">Metabotropic glutamate receptor 4-like</fullName>
    </submittedName>
</protein>